<feature type="compositionally biased region" description="Pro residues" evidence="1">
    <location>
        <begin position="118"/>
        <end position="127"/>
    </location>
</feature>
<evidence type="ECO:0000256" key="1">
    <source>
        <dbReference type="SAM" id="MobiDB-lite"/>
    </source>
</evidence>
<accession>A0ABN0YS19</accession>
<reference evidence="3 4" key="1">
    <citation type="journal article" date="2019" name="Int. J. Syst. Evol. Microbiol.">
        <title>The Global Catalogue of Microorganisms (GCM) 10K type strain sequencing project: providing services to taxonomists for standard genome sequencing and annotation.</title>
        <authorList>
            <consortium name="The Broad Institute Genomics Platform"/>
            <consortium name="The Broad Institute Genome Sequencing Center for Infectious Disease"/>
            <person name="Wu L."/>
            <person name="Ma J."/>
        </authorList>
    </citation>
    <scope>NUCLEOTIDE SEQUENCE [LARGE SCALE GENOMIC DNA]</scope>
    <source>
        <strain evidence="3 4">JCM 4788</strain>
    </source>
</reference>
<keyword evidence="2" id="KW-1133">Transmembrane helix</keyword>
<feature type="region of interest" description="Disordered" evidence="1">
    <location>
        <begin position="87"/>
        <end position="146"/>
    </location>
</feature>
<feature type="region of interest" description="Disordered" evidence="1">
    <location>
        <begin position="218"/>
        <end position="278"/>
    </location>
</feature>
<name>A0ABN0YS19_9ACTN</name>
<dbReference type="EMBL" id="BAAABX010000034">
    <property type="protein sequence ID" value="GAA0407917.1"/>
    <property type="molecule type" value="Genomic_DNA"/>
</dbReference>
<keyword evidence="2" id="KW-0812">Transmembrane</keyword>
<keyword evidence="2" id="KW-0472">Membrane</keyword>
<sequence length="278" mass="29972">MGWTVLYLAFGVVGLWLLGEVLFQYKARLRWRLLAFTGFLGVVAGVLVPSVVVIAVGAVAFAVGQVYVTVSFRRGFSAGWALRRGDRKERDEAPARSGRRRGKPGRSAPEAPAAKAEPPAPRPPAVPDPNAATAMMPAVPQQPGRHDDALAAEETTVFGGTYDAYGAPADVPVQDATAASPYAGQFDSGQFDYGQQGQYAAYSDPYIGNHPPADAPYGYGQQQPYGTDAWATGAGQYGQYDTDTPPGGVWVPQQRHTDQQQPPYPPQQQGHEEQQYRY</sequence>
<evidence type="ECO:0000313" key="4">
    <source>
        <dbReference type="Proteomes" id="UP001500879"/>
    </source>
</evidence>
<comment type="caution">
    <text evidence="3">The sequence shown here is derived from an EMBL/GenBank/DDBJ whole genome shotgun (WGS) entry which is preliminary data.</text>
</comment>
<proteinExistence type="predicted"/>
<dbReference type="RefSeq" id="WP_344024447.1">
    <property type="nucleotide sequence ID" value="NZ_BAAABX010000034.1"/>
</dbReference>
<keyword evidence="4" id="KW-1185">Reference proteome</keyword>
<protein>
    <submittedName>
        <fullName evidence="3">Uncharacterized protein</fullName>
    </submittedName>
</protein>
<organism evidence="3 4">
    <name type="scientific">Streptomyces luteireticuli</name>
    <dbReference type="NCBI Taxonomy" id="173858"/>
    <lineage>
        <taxon>Bacteria</taxon>
        <taxon>Bacillati</taxon>
        <taxon>Actinomycetota</taxon>
        <taxon>Actinomycetes</taxon>
        <taxon>Kitasatosporales</taxon>
        <taxon>Streptomycetaceae</taxon>
        <taxon>Streptomyces</taxon>
    </lineage>
</organism>
<dbReference type="Proteomes" id="UP001500879">
    <property type="component" value="Unassembled WGS sequence"/>
</dbReference>
<feature type="compositionally biased region" description="Low complexity" evidence="1">
    <location>
        <begin position="105"/>
        <end position="117"/>
    </location>
</feature>
<evidence type="ECO:0000256" key="2">
    <source>
        <dbReference type="SAM" id="Phobius"/>
    </source>
</evidence>
<evidence type="ECO:0000313" key="3">
    <source>
        <dbReference type="EMBL" id="GAA0407917.1"/>
    </source>
</evidence>
<feature type="transmembrane region" description="Helical" evidence="2">
    <location>
        <begin position="6"/>
        <end position="23"/>
    </location>
</feature>
<gene>
    <name evidence="3" type="ORF">GCM10010357_31070</name>
</gene>
<feature type="transmembrane region" description="Helical" evidence="2">
    <location>
        <begin position="35"/>
        <end position="63"/>
    </location>
</feature>